<proteinExistence type="predicted"/>
<evidence type="ECO:0008006" key="3">
    <source>
        <dbReference type="Google" id="ProtNLM"/>
    </source>
</evidence>
<dbReference type="RefSeq" id="WP_086283122.1">
    <property type="nucleotide sequence ID" value="NZ_NGMO01000001.1"/>
</dbReference>
<evidence type="ECO:0000313" key="2">
    <source>
        <dbReference type="Proteomes" id="UP000194933"/>
    </source>
</evidence>
<comment type="caution">
    <text evidence="1">The sequence shown here is derived from an EMBL/GenBank/DDBJ whole genome shotgun (WGS) entry which is preliminary data.</text>
</comment>
<dbReference type="InterPro" id="IPR009229">
    <property type="entry name" value="AgrD"/>
</dbReference>
<accession>A0A2C9XNX0</accession>
<name>A0A2C9XNX0_9ENTE</name>
<dbReference type="NCBIfam" id="TIGR04223">
    <property type="entry name" value="quorum_AgrD"/>
    <property type="match status" value="1"/>
</dbReference>
<keyword evidence="2" id="KW-1185">Reference proteome</keyword>
<evidence type="ECO:0000313" key="1">
    <source>
        <dbReference type="EMBL" id="OTP11893.1"/>
    </source>
</evidence>
<dbReference type="STRING" id="1987383.A5844_000107"/>
<dbReference type="Proteomes" id="UP000194933">
    <property type="component" value="Unassembled WGS sequence"/>
</dbReference>
<organism evidence="1 2">
    <name type="scientific">Candidatus Enterococcus wittei</name>
    <dbReference type="NCBI Taxonomy" id="1987383"/>
    <lineage>
        <taxon>Bacteria</taxon>
        <taxon>Bacillati</taxon>
        <taxon>Bacillota</taxon>
        <taxon>Bacilli</taxon>
        <taxon>Lactobacillales</taxon>
        <taxon>Enterococcaceae</taxon>
        <taxon>Enterococcus</taxon>
    </lineage>
</organism>
<reference evidence="1 2" key="1">
    <citation type="submission" date="2017-05" db="EMBL/GenBank/DDBJ databases">
        <title>The Genome Sequence of Enterococcus sp. 10A9_DIV0425.</title>
        <authorList>
            <consortium name="The Broad Institute Genomics Platform"/>
            <consortium name="The Broad Institute Genomic Center for Infectious Diseases"/>
            <person name="Earl A."/>
            <person name="Manson A."/>
            <person name="Schwartman J."/>
            <person name="Gilmore M."/>
            <person name="Abouelleil A."/>
            <person name="Cao P."/>
            <person name="Chapman S."/>
            <person name="Cusick C."/>
            <person name="Shea T."/>
            <person name="Young S."/>
            <person name="Neafsey D."/>
            <person name="Nusbaum C."/>
            <person name="Birren B."/>
        </authorList>
    </citation>
    <scope>NUCLEOTIDE SEQUENCE [LARGE SCALE GENOMIC DNA]</scope>
    <source>
        <strain evidence="1 2">10A9_DIV0425</strain>
    </source>
</reference>
<sequence>MMTYVNNKKIQMMKLVSTMAMAIATYAVANASGVCLFAIYEPKMPEALKNELNK</sequence>
<dbReference type="AlphaFoldDB" id="A0A2C9XNX0"/>
<protein>
    <recommendedName>
        <fullName evidence="3">Cyclic lactone autoinducer peptide</fullName>
    </recommendedName>
</protein>
<dbReference type="EMBL" id="NGMO01000001">
    <property type="protein sequence ID" value="OTP11893.1"/>
    <property type="molecule type" value="Genomic_DNA"/>
</dbReference>
<gene>
    <name evidence="1" type="ORF">A5844_000107</name>
</gene>